<dbReference type="Proteomes" id="UP001054252">
    <property type="component" value="Unassembled WGS sequence"/>
</dbReference>
<keyword evidence="6" id="KW-0539">Nucleus</keyword>
<dbReference type="InterPro" id="IPR056776">
    <property type="entry name" value="YABBY_N"/>
</dbReference>
<evidence type="ECO:0000256" key="2">
    <source>
        <dbReference type="ARBA" id="ARBA00010325"/>
    </source>
</evidence>
<dbReference type="GO" id="GO:0008270">
    <property type="term" value="F:zinc ion binding"/>
    <property type="evidence" value="ECO:0007669"/>
    <property type="project" value="UniProtKB-KW"/>
</dbReference>
<dbReference type="GO" id="GO:0009944">
    <property type="term" value="P:polarity specification of adaxial/abaxial axis"/>
    <property type="evidence" value="ECO:0007669"/>
    <property type="project" value="TreeGrafter"/>
</dbReference>
<dbReference type="Pfam" id="PF04690">
    <property type="entry name" value="YABBY"/>
    <property type="match status" value="1"/>
</dbReference>
<dbReference type="Pfam" id="PF24868">
    <property type="entry name" value="YABBY_N"/>
    <property type="match status" value="1"/>
</dbReference>
<evidence type="ECO:0000256" key="3">
    <source>
        <dbReference type="ARBA" id="ARBA00022723"/>
    </source>
</evidence>
<evidence type="ECO:0000256" key="4">
    <source>
        <dbReference type="ARBA" id="ARBA00022771"/>
    </source>
</evidence>
<keyword evidence="5" id="KW-0862">Zinc</keyword>
<proteinExistence type="inferred from homology"/>
<protein>
    <recommendedName>
        <fullName evidence="12">Axial regulator YABBY 4</fullName>
    </recommendedName>
</protein>
<keyword evidence="3" id="KW-0479">Metal-binding</keyword>
<dbReference type="InterPro" id="IPR056775">
    <property type="entry name" value="YABBY_C"/>
</dbReference>
<evidence type="ECO:0000259" key="9">
    <source>
        <dbReference type="Pfam" id="PF24868"/>
    </source>
</evidence>
<dbReference type="Gene3D" id="1.10.30.10">
    <property type="entry name" value="High mobility group box domain"/>
    <property type="match status" value="1"/>
</dbReference>
<feature type="compositionally biased region" description="Basic residues" evidence="7">
    <location>
        <begin position="208"/>
        <end position="222"/>
    </location>
</feature>
<dbReference type="GO" id="GO:0005634">
    <property type="term" value="C:nucleus"/>
    <property type="evidence" value="ECO:0007669"/>
    <property type="project" value="UniProtKB-SubCell"/>
</dbReference>
<dbReference type="InterPro" id="IPR036910">
    <property type="entry name" value="HMG_box_dom_sf"/>
</dbReference>
<dbReference type="CDD" id="cd00084">
    <property type="entry name" value="HMG-box_SF"/>
    <property type="match status" value="1"/>
</dbReference>
<comment type="caution">
    <text evidence="10">The sequence shown here is derived from an EMBL/GenBank/DDBJ whole genome shotgun (WGS) entry which is preliminary data.</text>
</comment>
<organism evidence="10 11">
    <name type="scientific">Rubroshorea leprosula</name>
    <dbReference type="NCBI Taxonomy" id="152421"/>
    <lineage>
        <taxon>Eukaryota</taxon>
        <taxon>Viridiplantae</taxon>
        <taxon>Streptophyta</taxon>
        <taxon>Embryophyta</taxon>
        <taxon>Tracheophyta</taxon>
        <taxon>Spermatophyta</taxon>
        <taxon>Magnoliopsida</taxon>
        <taxon>eudicotyledons</taxon>
        <taxon>Gunneridae</taxon>
        <taxon>Pentapetalae</taxon>
        <taxon>rosids</taxon>
        <taxon>malvids</taxon>
        <taxon>Malvales</taxon>
        <taxon>Dipterocarpaceae</taxon>
        <taxon>Rubroshorea</taxon>
    </lineage>
</organism>
<evidence type="ECO:0000259" key="8">
    <source>
        <dbReference type="Pfam" id="PF04690"/>
    </source>
</evidence>
<accession>A0AAV5KEG0</accession>
<reference evidence="10 11" key="1">
    <citation type="journal article" date="2021" name="Commun. Biol.">
        <title>The genome of Shorea leprosula (Dipterocarpaceae) highlights the ecological relevance of drought in aseasonal tropical rainforests.</title>
        <authorList>
            <person name="Ng K.K.S."/>
            <person name="Kobayashi M.J."/>
            <person name="Fawcett J.A."/>
            <person name="Hatakeyama M."/>
            <person name="Paape T."/>
            <person name="Ng C.H."/>
            <person name="Ang C.C."/>
            <person name="Tnah L.H."/>
            <person name="Lee C.T."/>
            <person name="Nishiyama T."/>
            <person name="Sese J."/>
            <person name="O'Brien M.J."/>
            <person name="Copetti D."/>
            <person name="Mohd Noor M.I."/>
            <person name="Ong R.C."/>
            <person name="Putra M."/>
            <person name="Sireger I.Z."/>
            <person name="Indrioko S."/>
            <person name="Kosugi Y."/>
            <person name="Izuno A."/>
            <person name="Isagi Y."/>
            <person name="Lee S.L."/>
            <person name="Shimizu K.K."/>
        </authorList>
    </citation>
    <scope>NUCLEOTIDE SEQUENCE [LARGE SCALE GENOMIC DNA]</scope>
    <source>
        <strain evidence="10">214</strain>
    </source>
</reference>
<comment type="subcellular location">
    <subcellularLocation>
        <location evidence="1">Nucleus</location>
    </subcellularLocation>
</comment>
<feature type="domain" description="YABBY N-terminal" evidence="9">
    <location>
        <begin position="10"/>
        <end position="62"/>
    </location>
</feature>
<evidence type="ECO:0000256" key="7">
    <source>
        <dbReference type="SAM" id="MobiDB-lite"/>
    </source>
</evidence>
<evidence type="ECO:0000256" key="6">
    <source>
        <dbReference type="ARBA" id="ARBA00023242"/>
    </source>
</evidence>
<comment type="similarity">
    <text evidence="2">Belongs to the YABBY family.</text>
</comment>
<dbReference type="InterPro" id="IPR006780">
    <property type="entry name" value="YABBY"/>
</dbReference>
<feature type="domain" description="YABBY protein C-terminal" evidence="8">
    <location>
        <begin position="107"/>
        <end position="174"/>
    </location>
</feature>
<evidence type="ECO:0000313" key="11">
    <source>
        <dbReference type="Proteomes" id="UP001054252"/>
    </source>
</evidence>
<evidence type="ECO:0000313" key="10">
    <source>
        <dbReference type="EMBL" id="GKV22921.1"/>
    </source>
</evidence>
<keyword evidence="11" id="KW-1185">Reference proteome</keyword>
<dbReference type="SUPFAM" id="SSF47095">
    <property type="entry name" value="HMG-box"/>
    <property type="match status" value="1"/>
</dbReference>
<sequence length="222" mass="25068">MSTLNHLFNLPEQICYVQCGFCTTILLVSVPCSSLSMVVTVRCGHCTSLLSVNMTKASFVPFHLLASLGRDNEFEISLNQPKEVVQEEVEAGEKRSGSSTSMVVYSDNEEEDAVRVNRIVNKPPEKRQRAPSAYNRFIKEEIRRLKAQNPNIPHKEAFSTAAKNWAHFPPMHCKRDGDQSCSQEEVEASWSPNATEVYLQGNGFRERKAPRKFANGKRHPLE</sequence>
<dbReference type="FunFam" id="1.10.30.10:FF:000076">
    <property type="entry name" value="Axial regulator YABBY 4"/>
    <property type="match status" value="1"/>
</dbReference>
<evidence type="ECO:0000256" key="1">
    <source>
        <dbReference type="ARBA" id="ARBA00004123"/>
    </source>
</evidence>
<evidence type="ECO:0000256" key="5">
    <source>
        <dbReference type="ARBA" id="ARBA00022833"/>
    </source>
</evidence>
<dbReference type="GO" id="GO:0048481">
    <property type="term" value="P:plant ovule development"/>
    <property type="evidence" value="ECO:0007669"/>
    <property type="project" value="TreeGrafter"/>
</dbReference>
<dbReference type="EMBL" id="BPVZ01000061">
    <property type="protein sequence ID" value="GKV22921.1"/>
    <property type="molecule type" value="Genomic_DNA"/>
</dbReference>
<keyword evidence="4" id="KW-0863">Zinc-finger</keyword>
<dbReference type="PANTHER" id="PTHR31675:SF8">
    <property type="entry name" value="AXIAL REGULATOR YABBY 4"/>
    <property type="match status" value="1"/>
</dbReference>
<dbReference type="GO" id="GO:0045165">
    <property type="term" value="P:cell fate commitment"/>
    <property type="evidence" value="ECO:0007669"/>
    <property type="project" value="TreeGrafter"/>
</dbReference>
<dbReference type="PANTHER" id="PTHR31675">
    <property type="entry name" value="PROTEIN YABBY 6-RELATED"/>
    <property type="match status" value="1"/>
</dbReference>
<evidence type="ECO:0008006" key="12">
    <source>
        <dbReference type="Google" id="ProtNLM"/>
    </source>
</evidence>
<feature type="region of interest" description="Disordered" evidence="7">
    <location>
        <begin position="174"/>
        <end position="222"/>
    </location>
</feature>
<name>A0AAV5KEG0_9ROSI</name>
<gene>
    <name evidence="10" type="ORF">SLEP1_g32728</name>
</gene>
<dbReference type="AlphaFoldDB" id="A0AAV5KEG0"/>